<gene>
    <name evidence="1" type="ORF">HINF_LOCUS15745</name>
    <name evidence="2" type="ORF">HINF_LOCUS3557</name>
</gene>
<sequence length="164" mass="19476">MNLQLFTKTLRNYLLSKNIYVCEDALQIQKQLSQMDNNSKRGIWNQVGKILKIKRAAAHDYYHNTWVNQFFDNLKFYRKEITQIVLDNQNLSNQDLVQKFIDTFPEKNFSRHSLQQVVYIQKQRIRPIQNSNQATFISQEVTYIDNGFSVDITQCVRFQDAVSM</sequence>
<reference evidence="2 3" key="2">
    <citation type="submission" date="2024-07" db="EMBL/GenBank/DDBJ databases">
        <authorList>
            <person name="Akdeniz Z."/>
        </authorList>
    </citation>
    <scope>NUCLEOTIDE SEQUENCE [LARGE SCALE GENOMIC DNA]</scope>
</reference>
<dbReference type="Proteomes" id="UP001642409">
    <property type="component" value="Unassembled WGS sequence"/>
</dbReference>
<comment type="caution">
    <text evidence="1">The sequence shown here is derived from an EMBL/GenBank/DDBJ whole genome shotgun (WGS) entry which is preliminary data.</text>
</comment>
<reference evidence="1" key="1">
    <citation type="submission" date="2023-06" db="EMBL/GenBank/DDBJ databases">
        <authorList>
            <person name="Kurt Z."/>
        </authorList>
    </citation>
    <scope>NUCLEOTIDE SEQUENCE</scope>
</reference>
<dbReference type="EMBL" id="CATOUU010000386">
    <property type="protein sequence ID" value="CAI9928100.1"/>
    <property type="molecule type" value="Genomic_DNA"/>
</dbReference>
<evidence type="ECO:0000313" key="2">
    <source>
        <dbReference type="EMBL" id="CAL5975888.1"/>
    </source>
</evidence>
<evidence type="ECO:0000313" key="1">
    <source>
        <dbReference type="EMBL" id="CAI9928100.1"/>
    </source>
</evidence>
<dbReference type="EMBL" id="CAXDID020000006">
    <property type="protein sequence ID" value="CAL5975888.1"/>
    <property type="molecule type" value="Genomic_DNA"/>
</dbReference>
<organism evidence="1">
    <name type="scientific">Hexamita inflata</name>
    <dbReference type="NCBI Taxonomy" id="28002"/>
    <lineage>
        <taxon>Eukaryota</taxon>
        <taxon>Metamonada</taxon>
        <taxon>Diplomonadida</taxon>
        <taxon>Hexamitidae</taxon>
        <taxon>Hexamitinae</taxon>
        <taxon>Hexamita</taxon>
    </lineage>
</organism>
<proteinExistence type="predicted"/>
<accession>A0AA86NXX3</accession>
<dbReference type="AlphaFoldDB" id="A0AA86NXX3"/>
<protein>
    <submittedName>
        <fullName evidence="1">Uncharacterized protein</fullName>
    </submittedName>
</protein>
<keyword evidence="3" id="KW-1185">Reference proteome</keyword>
<name>A0AA86NXX3_9EUKA</name>
<evidence type="ECO:0000313" key="3">
    <source>
        <dbReference type="Proteomes" id="UP001642409"/>
    </source>
</evidence>